<evidence type="ECO:0000256" key="8">
    <source>
        <dbReference type="ARBA" id="ARBA00022512"/>
    </source>
</evidence>
<dbReference type="InterPro" id="IPR000490">
    <property type="entry name" value="Glyco_hydro_17"/>
</dbReference>
<dbReference type="SUPFAM" id="SSF51445">
    <property type="entry name" value="(Trans)glycosidases"/>
    <property type="match status" value="1"/>
</dbReference>
<keyword evidence="12" id="KW-0378">Hydrolase</keyword>
<keyword evidence="17" id="KW-0961">Cell wall biogenesis/degradation</keyword>
<sequence>MGQRRSLLLLPNGAVQAACHVDIRGWYFHVYSFLTVTQPKSLLLCNFQSTMHISKLVALAASVSTAAAQIKGFNYGATFSDKSVKQQADFENEFKTAQGLVGASGFASARLYTMIQGGTTNTPISAIQAAINTKTSLLLGLWISAGPDSVNNEVAALKAAIAQYGTAFTDLIIGISVGSEDMYRETPEGIASNAGPGVQPQQIVSYIQQVRDAIKGTTAASAPIGHVDTWTTFANSSNSAVIAACDWLGMDAYPYFQSAMDNTIDNSKSIFYDALGEVQKAASGKPVWVTETGWPVSGATLNKAEANVENAKKYWDEVGCSLFGSTNTWWYTLQDAAPASIPLPFGIVGSTLSTTPLFDLTCGSSVSNSSSSHSAASSSSFSAAPMSTPASPAAASASVADHASQAASGASAGGASALPSNPVGGNAAAPSAPGATALSGVGGLAAAPSVGTRTNVGSDGVTTLLVVTMETVSACHA</sequence>
<dbReference type="Pfam" id="PF00332">
    <property type="entry name" value="Glyco_hydro_17"/>
    <property type="match status" value="1"/>
</dbReference>
<keyword evidence="9" id="KW-0964">Secreted</keyword>
<keyword evidence="11" id="KW-0732">Signal</keyword>
<evidence type="ECO:0000256" key="9">
    <source>
        <dbReference type="ARBA" id="ARBA00022525"/>
    </source>
</evidence>
<comment type="caution">
    <text evidence="23">The sequence shown here is derived from an EMBL/GenBank/DDBJ whole genome shotgun (WGS) entry which is preliminary data.</text>
</comment>
<dbReference type="PANTHER" id="PTHR16631:SF13">
    <property type="entry name" value="GLUCAN ENDO-1,3-BETA-GLUCOSIDASE EGLC-RELATED"/>
    <property type="match status" value="1"/>
</dbReference>
<evidence type="ECO:0000256" key="16">
    <source>
        <dbReference type="ARBA" id="ARBA00023288"/>
    </source>
</evidence>
<evidence type="ECO:0000256" key="19">
    <source>
        <dbReference type="ARBA" id="ARBA00025152"/>
    </source>
</evidence>
<protein>
    <recommendedName>
        <fullName evidence="6">Probable glucan endo-1,3-beta-glucosidase eglC</fullName>
        <ecNumber evidence="5">3.2.1.39</ecNumber>
    </recommendedName>
    <alternativeName>
        <fullName evidence="20">Endo-1,3-beta-glucanase eglC</fullName>
    </alternativeName>
    <alternativeName>
        <fullName evidence="21">Laminarinase eglC</fullName>
    </alternativeName>
</protein>
<evidence type="ECO:0000256" key="21">
    <source>
        <dbReference type="ARBA" id="ARBA00032906"/>
    </source>
</evidence>
<evidence type="ECO:0000256" key="14">
    <source>
        <dbReference type="ARBA" id="ARBA00023180"/>
    </source>
</evidence>
<dbReference type="InterPro" id="IPR050732">
    <property type="entry name" value="Beta-glucan_modifiers"/>
</dbReference>
<organism evidence="23 24">
    <name type="scientific">Phyllosticta paracitricarpa</name>
    <dbReference type="NCBI Taxonomy" id="2016321"/>
    <lineage>
        <taxon>Eukaryota</taxon>
        <taxon>Fungi</taxon>
        <taxon>Dikarya</taxon>
        <taxon>Ascomycota</taxon>
        <taxon>Pezizomycotina</taxon>
        <taxon>Dothideomycetes</taxon>
        <taxon>Dothideomycetes incertae sedis</taxon>
        <taxon>Botryosphaeriales</taxon>
        <taxon>Phyllostictaceae</taxon>
        <taxon>Phyllosticta</taxon>
    </lineage>
</organism>
<evidence type="ECO:0000256" key="13">
    <source>
        <dbReference type="ARBA" id="ARBA00023136"/>
    </source>
</evidence>
<comment type="similarity">
    <text evidence="4 22">Belongs to the glycosyl hydrolase 17 family.</text>
</comment>
<evidence type="ECO:0000256" key="12">
    <source>
        <dbReference type="ARBA" id="ARBA00022801"/>
    </source>
</evidence>
<evidence type="ECO:0000256" key="20">
    <source>
        <dbReference type="ARBA" id="ARBA00032134"/>
    </source>
</evidence>
<comment type="function">
    <text evidence="19">Glucanases play a role in cell expansion during growth, in cell-cell fusion during mating, and in spore release during sporulation. This enzyme may be involved in beta-glucan degradation and also function biosynthetically as a transglycosylase.</text>
</comment>
<keyword evidence="16" id="KW-0449">Lipoprotein</keyword>
<keyword evidence="14" id="KW-0325">Glycoprotein</keyword>
<evidence type="ECO:0000256" key="17">
    <source>
        <dbReference type="ARBA" id="ARBA00023316"/>
    </source>
</evidence>
<evidence type="ECO:0000313" key="23">
    <source>
        <dbReference type="EMBL" id="KAK7605598.1"/>
    </source>
</evidence>
<dbReference type="EC" id="3.2.1.39" evidence="5"/>
<evidence type="ECO:0000256" key="1">
    <source>
        <dbReference type="ARBA" id="ARBA00000382"/>
    </source>
</evidence>
<keyword evidence="18" id="KW-0624">Polysaccharide degradation</keyword>
<reference evidence="23 24" key="1">
    <citation type="submission" date="2024-04" db="EMBL/GenBank/DDBJ databases">
        <title>Phyllosticta paracitricarpa is synonymous to the EU quarantine fungus P. citricarpa based on phylogenomic analyses.</title>
        <authorList>
            <consortium name="Lawrence Berkeley National Laboratory"/>
            <person name="Van ingen-buijs V.A."/>
            <person name="Van westerhoven A.C."/>
            <person name="Haridas S."/>
            <person name="Skiadas P."/>
            <person name="Martin F."/>
            <person name="Groenewald J.Z."/>
            <person name="Crous P.W."/>
            <person name="Seidl M.F."/>
        </authorList>
    </citation>
    <scope>NUCLEOTIDE SEQUENCE [LARGE SCALE GENOMIC DNA]</scope>
    <source>
        <strain evidence="23 24">CBS 141358</strain>
    </source>
</reference>
<evidence type="ECO:0000256" key="10">
    <source>
        <dbReference type="ARBA" id="ARBA00022622"/>
    </source>
</evidence>
<evidence type="ECO:0000256" key="15">
    <source>
        <dbReference type="ARBA" id="ARBA00023277"/>
    </source>
</evidence>
<evidence type="ECO:0000313" key="24">
    <source>
        <dbReference type="Proteomes" id="UP001367316"/>
    </source>
</evidence>
<accession>A0ABR1MRN3</accession>
<evidence type="ECO:0000256" key="5">
    <source>
        <dbReference type="ARBA" id="ARBA00012780"/>
    </source>
</evidence>
<evidence type="ECO:0000256" key="18">
    <source>
        <dbReference type="ARBA" id="ARBA00023326"/>
    </source>
</evidence>
<evidence type="ECO:0000256" key="3">
    <source>
        <dbReference type="ARBA" id="ARBA00004609"/>
    </source>
</evidence>
<evidence type="ECO:0000256" key="4">
    <source>
        <dbReference type="ARBA" id="ARBA00008773"/>
    </source>
</evidence>
<dbReference type="Proteomes" id="UP001367316">
    <property type="component" value="Unassembled WGS sequence"/>
</dbReference>
<evidence type="ECO:0000256" key="7">
    <source>
        <dbReference type="ARBA" id="ARBA00022475"/>
    </source>
</evidence>
<keyword evidence="13" id="KW-0472">Membrane</keyword>
<evidence type="ECO:0000256" key="6">
    <source>
        <dbReference type="ARBA" id="ARBA00019762"/>
    </source>
</evidence>
<dbReference type="EMBL" id="JBBPBF010000085">
    <property type="protein sequence ID" value="KAK7605598.1"/>
    <property type="molecule type" value="Genomic_DNA"/>
</dbReference>
<name>A0ABR1MRN3_9PEZI</name>
<evidence type="ECO:0000256" key="22">
    <source>
        <dbReference type="RuleBase" id="RU004335"/>
    </source>
</evidence>
<comment type="catalytic activity">
    <reaction evidence="1">
        <text>Hydrolysis of (1-&gt;3)-beta-D-glucosidic linkages in (1-&gt;3)-beta-D-glucans.</text>
        <dbReference type="EC" id="3.2.1.39"/>
    </reaction>
</comment>
<gene>
    <name evidence="23" type="ORF">JOL62DRAFT_589512</name>
</gene>
<keyword evidence="15" id="KW-0119">Carbohydrate metabolism</keyword>
<dbReference type="InterPro" id="IPR017853">
    <property type="entry name" value="GH"/>
</dbReference>
<evidence type="ECO:0000256" key="2">
    <source>
        <dbReference type="ARBA" id="ARBA00004191"/>
    </source>
</evidence>
<evidence type="ECO:0000256" key="11">
    <source>
        <dbReference type="ARBA" id="ARBA00022729"/>
    </source>
</evidence>
<dbReference type="Gene3D" id="3.20.20.80">
    <property type="entry name" value="Glycosidases"/>
    <property type="match status" value="1"/>
</dbReference>
<proteinExistence type="inferred from homology"/>
<keyword evidence="7" id="KW-1003">Cell membrane</keyword>
<keyword evidence="24" id="KW-1185">Reference proteome</keyword>
<comment type="subcellular location">
    <subcellularLocation>
        <location evidence="3">Cell membrane</location>
        <topology evidence="3">Lipid-anchor</topology>
        <topology evidence="3">GPI-anchor</topology>
    </subcellularLocation>
    <subcellularLocation>
        <location evidence="2">Secreted</location>
        <location evidence="2">Cell wall</location>
    </subcellularLocation>
</comment>
<dbReference type="PANTHER" id="PTHR16631">
    <property type="entry name" value="GLUCAN 1,3-BETA-GLUCOSIDASE"/>
    <property type="match status" value="1"/>
</dbReference>
<keyword evidence="8" id="KW-0134">Cell wall</keyword>
<keyword evidence="10" id="KW-0336">GPI-anchor</keyword>